<gene>
    <name evidence="1" type="ORF">B0H16DRAFT_840716</name>
</gene>
<evidence type="ECO:0000313" key="1">
    <source>
        <dbReference type="EMBL" id="KAJ7751157.1"/>
    </source>
</evidence>
<sequence length="135" mass="15309">MVLTLASDPGFPIQLFIRILEYLRYIARRLGFAPSSPWRKPEMTTPHEDRLALVQSAIDMSLQEQNLNPNGQFFCGTHPASTCWSYASWLYGQMAELDGASNQNTKETKYRYPEMIADYFAKAEAYPGRAGFASD</sequence>
<organism evidence="1 2">
    <name type="scientific">Mycena metata</name>
    <dbReference type="NCBI Taxonomy" id="1033252"/>
    <lineage>
        <taxon>Eukaryota</taxon>
        <taxon>Fungi</taxon>
        <taxon>Dikarya</taxon>
        <taxon>Basidiomycota</taxon>
        <taxon>Agaricomycotina</taxon>
        <taxon>Agaricomycetes</taxon>
        <taxon>Agaricomycetidae</taxon>
        <taxon>Agaricales</taxon>
        <taxon>Marasmiineae</taxon>
        <taxon>Mycenaceae</taxon>
        <taxon>Mycena</taxon>
    </lineage>
</organism>
<protein>
    <submittedName>
        <fullName evidence="1">Uncharacterized protein</fullName>
    </submittedName>
</protein>
<comment type="caution">
    <text evidence="1">The sequence shown here is derived from an EMBL/GenBank/DDBJ whole genome shotgun (WGS) entry which is preliminary data.</text>
</comment>
<keyword evidence="2" id="KW-1185">Reference proteome</keyword>
<accession>A0AAD7N9B6</accession>
<reference evidence="1" key="1">
    <citation type="submission" date="2023-03" db="EMBL/GenBank/DDBJ databases">
        <title>Massive genome expansion in bonnet fungi (Mycena s.s.) driven by repeated elements and novel gene families across ecological guilds.</title>
        <authorList>
            <consortium name="Lawrence Berkeley National Laboratory"/>
            <person name="Harder C.B."/>
            <person name="Miyauchi S."/>
            <person name="Viragh M."/>
            <person name="Kuo A."/>
            <person name="Thoen E."/>
            <person name="Andreopoulos B."/>
            <person name="Lu D."/>
            <person name="Skrede I."/>
            <person name="Drula E."/>
            <person name="Henrissat B."/>
            <person name="Morin E."/>
            <person name="Kohler A."/>
            <person name="Barry K."/>
            <person name="LaButti K."/>
            <person name="Morin E."/>
            <person name="Salamov A."/>
            <person name="Lipzen A."/>
            <person name="Mereny Z."/>
            <person name="Hegedus B."/>
            <person name="Baldrian P."/>
            <person name="Stursova M."/>
            <person name="Weitz H."/>
            <person name="Taylor A."/>
            <person name="Grigoriev I.V."/>
            <person name="Nagy L.G."/>
            <person name="Martin F."/>
            <person name="Kauserud H."/>
        </authorList>
    </citation>
    <scope>NUCLEOTIDE SEQUENCE</scope>
    <source>
        <strain evidence="1">CBHHK182m</strain>
    </source>
</reference>
<name>A0AAD7N9B6_9AGAR</name>
<evidence type="ECO:0000313" key="2">
    <source>
        <dbReference type="Proteomes" id="UP001215598"/>
    </source>
</evidence>
<proteinExistence type="predicted"/>
<dbReference type="Proteomes" id="UP001215598">
    <property type="component" value="Unassembled WGS sequence"/>
</dbReference>
<dbReference type="AlphaFoldDB" id="A0AAD7N9B6"/>
<dbReference type="EMBL" id="JARKIB010000063">
    <property type="protein sequence ID" value="KAJ7751157.1"/>
    <property type="molecule type" value="Genomic_DNA"/>
</dbReference>